<gene>
    <name evidence="2" type="ORF">CP557_07705</name>
</gene>
<dbReference type="InterPro" id="IPR014729">
    <property type="entry name" value="Rossmann-like_a/b/a_fold"/>
</dbReference>
<keyword evidence="3" id="KW-1185">Reference proteome</keyword>
<proteinExistence type="predicted"/>
<evidence type="ECO:0000313" key="2">
    <source>
        <dbReference type="EMBL" id="PCR90420.1"/>
    </source>
</evidence>
<protein>
    <submittedName>
        <fullName evidence="2">Universal stress protein</fullName>
    </submittedName>
</protein>
<dbReference type="Gene3D" id="3.40.50.620">
    <property type="entry name" value="HUPs"/>
    <property type="match status" value="1"/>
</dbReference>
<evidence type="ECO:0000313" key="3">
    <source>
        <dbReference type="Proteomes" id="UP000219689"/>
    </source>
</evidence>
<organism evidence="2 3">
    <name type="scientific">Natrinema ejinorense</name>
    <dbReference type="NCBI Taxonomy" id="373386"/>
    <lineage>
        <taxon>Archaea</taxon>
        <taxon>Methanobacteriati</taxon>
        <taxon>Methanobacteriota</taxon>
        <taxon>Stenosarchaea group</taxon>
        <taxon>Halobacteria</taxon>
        <taxon>Halobacteriales</taxon>
        <taxon>Natrialbaceae</taxon>
        <taxon>Natrinema</taxon>
    </lineage>
</organism>
<comment type="caution">
    <text evidence="2">The sequence shown here is derived from an EMBL/GenBank/DDBJ whole genome shotgun (WGS) entry which is preliminary data.</text>
</comment>
<dbReference type="InterPro" id="IPR006016">
    <property type="entry name" value="UspA"/>
</dbReference>
<dbReference type="AlphaFoldDB" id="A0A2A5QUB1"/>
<sequence>MMQSLTEHTLVPVADEEDARATAAVLERYRFDRITAVHVIEKGEGVPDKLPLEQAESRADDAFAAFRETIPDADDETAYSRDVVGAIIDVAADVGASSIAFRPRGGSRIVQFLSGDTALKLITESDRPVIALQEEVVDDG</sequence>
<feature type="domain" description="UspA" evidence="1">
    <location>
        <begin position="8"/>
        <end position="131"/>
    </location>
</feature>
<dbReference type="SUPFAM" id="SSF52402">
    <property type="entry name" value="Adenine nucleotide alpha hydrolases-like"/>
    <property type="match status" value="1"/>
</dbReference>
<dbReference type="OrthoDB" id="202478at2157"/>
<evidence type="ECO:0000259" key="1">
    <source>
        <dbReference type="Pfam" id="PF00582"/>
    </source>
</evidence>
<name>A0A2A5QUB1_9EURY</name>
<dbReference type="Proteomes" id="UP000219689">
    <property type="component" value="Unassembled WGS sequence"/>
</dbReference>
<accession>A0A2A5QUB1</accession>
<dbReference type="RefSeq" id="WP_097379369.1">
    <property type="nucleotide sequence ID" value="NZ_NXNI01000001.1"/>
</dbReference>
<reference evidence="2 3" key="1">
    <citation type="submission" date="2017-09" db="EMBL/GenBank/DDBJ databases">
        <title>Genome sequences of Natrinema ejinorence JCM 13890T.</title>
        <authorList>
            <person name="Roh S.W."/>
            <person name="Kim Y.B."/>
            <person name="Kim J.Y."/>
        </authorList>
    </citation>
    <scope>NUCLEOTIDE SEQUENCE [LARGE SCALE GENOMIC DNA]</scope>
    <source>
        <strain evidence="2 3">JCM 13890</strain>
    </source>
</reference>
<dbReference type="Pfam" id="PF00582">
    <property type="entry name" value="Usp"/>
    <property type="match status" value="1"/>
</dbReference>
<dbReference type="EMBL" id="NXNI01000001">
    <property type="protein sequence ID" value="PCR90420.1"/>
    <property type="molecule type" value="Genomic_DNA"/>
</dbReference>